<name>A0ABP8UWC8_9ACTN</name>
<keyword evidence="5" id="KW-0812">Transmembrane</keyword>
<keyword evidence="1" id="KW-0808">Transferase</keyword>
<sequence length="390" mass="41526">MRAFVLFRLGGLLQIGVAVVTAGTRQPHSLAVVSLAAVITAESLGLVALAVRRHRVPPATLIALDVCLCVAGLFVGAVLARRQDAHSWGYFMYPYSLLAGVGIGLGMRPGLSLACGTGVLMGGYIGSALTELGDPVWNVIPNSLTYVCNIAIAAIVAHTLRRDGRNLDRLSMRLAHEESRRAREQERARQARLLHDRILQTLETLVRDDRKLDGVLRDRLVAETGWLRAFVRDGEAEPCDDLEEALRLLAEEKTLAGLRVELHSEQLRTAARGLPPPSVATVEAIVGAAREALTNVQKHAAVDRAVVRAELTDGEYIVTVLDHGRGFIADASAAGTGVRESIKARMAEAGGSGTVESGPGDGTYVELRLHATAPSTGDGGTGRRVGPGQR</sequence>
<evidence type="ECO:0000256" key="2">
    <source>
        <dbReference type="ARBA" id="ARBA00022777"/>
    </source>
</evidence>
<dbReference type="GO" id="GO:0016301">
    <property type="term" value="F:kinase activity"/>
    <property type="evidence" value="ECO:0007669"/>
    <property type="project" value="UniProtKB-KW"/>
</dbReference>
<accession>A0ABP8UWC8</accession>
<feature type="transmembrane region" description="Helical" evidence="5">
    <location>
        <begin position="87"/>
        <end position="106"/>
    </location>
</feature>
<evidence type="ECO:0000256" key="1">
    <source>
        <dbReference type="ARBA" id="ARBA00022679"/>
    </source>
</evidence>
<dbReference type="PANTHER" id="PTHR24421">
    <property type="entry name" value="NITRATE/NITRITE SENSOR PROTEIN NARX-RELATED"/>
    <property type="match status" value="1"/>
</dbReference>
<evidence type="ECO:0000256" key="5">
    <source>
        <dbReference type="SAM" id="Phobius"/>
    </source>
</evidence>
<feature type="transmembrane region" description="Helical" evidence="5">
    <location>
        <begin position="28"/>
        <end position="49"/>
    </location>
</feature>
<feature type="region of interest" description="Disordered" evidence="4">
    <location>
        <begin position="370"/>
        <end position="390"/>
    </location>
</feature>
<reference evidence="8" key="1">
    <citation type="journal article" date="2019" name="Int. J. Syst. Evol. Microbiol.">
        <title>The Global Catalogue of Microorganisms (GCM) 10K type strain sequencing project: providing services to taxonomists for standard genome sequencing and annotation.</title>
        <authorList>
            <consortium name="The Broad Institute Genomics Platform"/>
            <consortium name="The Broad Institute Genome Sequencing Center for Infectious Disease"/>
            <person name="Wu L."/>
            <person name="Ma J."/>
        </authorList>
    </citation>
    <scope>NUCLEOTIDE SEQUENCE [LARGE SCALE GENOMIC DNA]</scope>
    <source>
        <strain evidence="8">JCM 17939</strain>
    </source>
</reference>
<protein>
    <submittedName>
        <fullName evidence="7">Histidine kinase</fullName>
    </submittedName>
</protein>
<evidence type="ECO:0000256" key="4">
    <source>
        <dbReference type="SAM" id="MobiDB-lite"/>
    </source>
</evidence>
<keyword evidence="3" id="KW-0902">Two-component regulatory system</keyword>
<dbReference type="Pfam" id="PF02518">
    <property type="entry name" value="HATPase_c"/>
    <property type="match status" value="1"/>
</dbReference>
<dbReference type="SUPFAM" id="SSF55874">
    <property type="entry name" value="ATPase domain of HSP90 chaperone/DNA topoisomerase II/histidine kinase"/>
    <property type="match status" value="1"/>
</dbReference>
<keyword evidence="5" id="KW-0472">Membrane</keyword>
<feature type="domain" description="Histidine kinase/HSP90-like ATPase" evidence="6">
    <location>
        <begin position="288"/>
        <end position="371"/>
    </location>
</feature>
<feature type="transmembrane region" description="Helical" evidence="5">
    <location>
        <begin position="61"/>
        <end position="81"/>
    </location>
</feature>
<gene>
    <name evidence="7" type="ORF">GCM10023196_102790</name>
</gene>
<comment type="caution">
    <text evidence="7">The sequence shown here is derived from an EMBL/GenBank/DDBJ whole genome shotgun (WGS) entry which is preliminary data.</text>
</comment>
<evidence type="ECO:0000259" key="6">
    <source>
        <dbReference type="Pfam" id="PF02518"/>
    </source>
</evidence>
<keyword evidence="5" id="KW-1133">Transmembrane helix</keyword>
<feature type="transmembrane region" description="Helical" evidence="5">
    <location>
        <begin position="113"/>
        <end position="133"/>
    </location>
</feature>
<feature type="transmembrane region" description="Helical" evidence="5">
    <location>
        <begin position="139"/>
        <end position="160"/>
    </location>
</feature>
<organism evidence="7 8">
    <name type="scientific">Actinoallomurus vinaceus</name>
    <dbReference type="NCBI Taxonomy" id="1080074"/>
    <lineage>
        <taxon>Bacteria</taxon>
        <taxon>Bacillati</taxon>
        <taxon>Actinomycetota</taxon>
        <taxon>Actinomycetes</taxon>
        <taxon>Streptosporangiales</taxon>
        <taxon>Thermomonosporaceae</taxon>
        <taxon>Actinoallomurus</taxon>
    </lineage>
</organism>
<feature type="compositionally biased region" description="Gly residues" evidence="4">
    <location>
        <begin position="377"/>
        <end position="390"/>
    </location>
</feature>
<dbReference type="Proteomes" id="UP001501442">
    <property type="component" value="Unassembled WGS sequence"/>
</dbReference>
<dbReference type="EMBL" id="BAABHK010000029">
    <property type="protein sequence ID" value="GAA4639786.1"/>
    <property type="molecule type" value="Genomic_DNA"/>
</dbReference>
<dbReference type="InterPro" id="IPR050482">
    <property type="entry name" value="Sensor_HK_TwoCompSys"/>
</dbReference>
<evidence type="ECO:0000313" key="7">
    <source>
        <dbReference type="EMBL" id="GAA4639786.1"/>
    </source>
</evidence>
<dbReference type="InterPro" id="IPR036890">
    <property type="entry name" value="HATPase_C_sf"/>
</dbReference>
<proteinExistence type="predicted"/>
<evidence type="ECO:0000256" key="3">
    <source>
        <dbReference type="ARBA" id="ARBA00023012"/>
    </source>
</evidence>
<dbReference type="Gene3D" id="3.30.565.10">
    <property type="entry name" value="Histidine kinase-like ATPase, C-terminal domain"/>
    <property type="match status" value="1"/>
</dbReference>
<dbReference type="InterPro" id="IPR003594">
    <property type="entry name" value="HATPase_dom"/>
</dbReference>
<dbReference type="CDD" id="cd16917">
    <property type="entry name" value="HATPase_UhpB-NarQ-NarX-like"/>
    <property type="match status" value="1"/>
</dbReference>
<keyword evidence="8" id="KW-1185">Reference proteome</keyword>
<keyword evidence="2 7" id="KW-0418">Kinase</keyword>
<evidence type="ECO:0000313" key="8">
    <source>
        <dbReference type="Proteomes" id="UP001501442"/>
    </source>
</evidence>